<evidence type="ECO:0000259" key="8">
    <source>
        <dbReference type="Pfam" id="PF00857"/>
    </source>
</evidence>
<dbReference type="InterPro" id="IPR036380">
    <property type="entry name" value="Isochorismatase-like_sf"/>
</dbReference>
<keyword evidence="2" id="KW-0662">Pyridine nucleotide biosynthesis</keyword>
<dbReference type="PANTHER" id="PTHR11080:SF2">
    <property type="entry name" value="LD05707P"/>
    <property type="match status" value="1"/>
</dbReference>
<dbReference type="EC" id="3.5.1.19" evidence="6"/>
<dbReference type="InterPro" id="IPR052347">
    <property type="entry name" value="Isochorismatase_Nicotinamidase"/>
</dbReference>
<dbReference type="Pfam" id="PF00857">
    <property type="entry name" value="Isochorismatase"/>
    <property type="match status" value="1"/>
</dbReference>
<evidence type="ECO:0000256" key="3">
    <source>
        <dbReference type="ARBA" id="ARBA00022723"/>
    </source>
</evidence>
<protein>
    <recommendedName>
        <fullName evidence="6">nicotinamidase</fullName>
        <ecNumber evidence="6">3.5.1.19</ecNumber>
    </recommendedName>
    <alternativeName>
        <fullName evidence="7">Nicotinamide deamidase</fullName>
    </alternativeName>
</protein>
<evidence type="ECO:0000256" key="6">
    <source>
        <dbReference type="ARBA" id="ARBA00039017"/>
    </source>
</evidence>
<dbReference type="SUPFAM" id="SSF52499">
    <property type="entry name" value="Isochorismatase-like hydrolases"/>
    <property type="match status" value="1"/>
</dbReference>
<gene>
    <name evidence="9" type="ORF">AWH69_07480</name>
</gene>
<dbReference type="RefSeq" id="WP_068273667.1">
    <property type="nucleotide sequence ID" value="NZ_LQZG01000002.1"/>
</dbReference>
<dbReference type="InterPro" id="IPR000868">
    <property type="entry name" value="Isochorismatase-like_dom"/>
</dbReference>
<accession>A0A176QDX2</accession>
<sequence>MARALVLVDIQNDFCEGGSLAVTGGAEVARRAAERVLAQRGGYAAVVATADWHVDPGSHWAAPGTEPDYVDSWPVHCEVGTAGADFHPALAPALPHVDAVFRKGRHEAAYSGFEGTSEDGTGLAVWLRERDVDAVDVCGIATDYCVRATVLDAVGAGLRVRLLEDLCAGVAPESTQRALAEMAAAGVARA</sequence>
<keyword evidence="4" id="KW-0378">Hydrolase</keyword>
<reference evidence="9 10" key="1">
    <citation type="submission" date="2016-01" db="EMBL/GenBank/DDBJ databases">
        <title>Janibacter melonis strain CD11_4 genome sequencing and assembly.</title>
        <authorList>
            <person name="Nair G.R."/>
            <person name="Kaur G."/>
            <person name="Chander A.M."/>
            <person name="Mayilraj S."/>
        </authorList>
    </citation>
    <scope>NUCLEOTIDE SEQUENCE [LARGE SCALE GENOMIC DNA]</scope>
    <source>
        <strain evidence="9 10">CD11-4</strain>
    </source>
</reference>
<evidence type="ECO:0000256" key="1">
    <source>
        <dbReference type="ARBA" id="ARBA00006336"/>
    </source>
</evidence>
<comment type="pathway">
    <text evidence="5">Cofactor biosynthesis; nicotinate biosynthesis; nicotinate from nicotinamide: step 1/1.</text>
</comment>
<dbReference type="STRING" id="262209.AWH69_07480"/>
<dbReference type="AlphaFoldDB" id="A0A176QDX2"/>
<feature type="domain" description="Isochorismatase-like" evidence="8">
    <location>
        <begin position="4"/>
        <end position="186"/>
    </location>
</feature>
<comment type="caution">
    <text evidence="9">The sequence shown here is derived from an EMBL/GenBank/DDBJ whole genome shotgun (WGS) entry which is preliminary data.</text>
</comment>
<evidence type="ECO:0000313" key="9">
    <source>
        <dbReference type="EMBL" id="OAB87863.1"/>
    </source>
</evidence>
<evidence type="ECO:0000256" key="7">
    <source>
        <dbReference type="ARBA" id="ARBA00043224"/>
    </source>
</evidence>
<evidence type="ECO:0000256" key="5">
    <source>
        <dbReference type="ARBA" id="ARBA00037900"/>
    </source>
</evidence>
<organism evidence="9 10">
    <name type="scientific">Janibacter melonis</name>
    <dbReference type="NCBI Taxonomy" id="262209"/>
    <lineage>
        <taxon>Bacteria</taxon>
        <taxon>Bacillati</taxon>
        <taxon>Actinomycetota</taxon>
        <taxon>Actinomycetes</taxon>
        <taxon>Micrococcales</taxon>
        <taxon>Intrasporangiaceae</taxon>
        <taxon>Janibacter</taxon>
    </lineage>
</organism>
<dbReference type="Gene3D" id="3.40.50.850">
    <property type="entry name" value="Isochorismatase-like"/>
    <property type="match status" value="1"/>
</dbReference>
<keyword evidence="10" id="KW-1185">Reference proteome</keyword>
<dbReference type="GO" id="GO:0008936">
    <property type="term" value="F:nicotinamidase activity"/>
    <property type="evidence" value="ECO:0007669"/>
    <property type="project" value="UniProtKB-EC"/>
</dbReference>
<evidence type="ECO:0000313" key="10">
    <source>
        <dbReference type="Proteomes" id="UP000076976"/>
    </source>
</evidence>
<dbReference type="GO" id="GO:0046872">
    <property type="term" value="F:metal ion binding"/>
    <property type="evidence" value="ECO:0007669"/>
    <property type="project" value="UniProtKB-KW"/>
</dbReference>
<evidence type="ECO:0000256" key="2">
    <source>
        <dbReference type="ARBA" id="ARBA00022642"/>
    </source>
</evidence>
<dbReference type="CDD" id="cd01011">
    <property type="entry name" value="nicotinamidase"/>
    <property type="match status" value="1"/>
</dbReference>
<comment type="similarity">
    <text evidence="1">Belongs to the isochorismatase family.</text>
</comment>
<name>A0A176QDX2_9MICO</name>
<dbReference type="GO" id="GO:0019363">
    <property type="term" value="P:pyridine nucleotide biosynthetic process"/>
    <property type="evidence" value="ECO:0007669"/>
    <property type="project" value="UniProtKB-KW"/>
</dbReference>
<keyword evidence="3" id="KW-0479">Metal-binding</keyword>
<evidence type="ECO:0000256" key="4">
    <source>
        <dbReference type="ARBA" id="ARBA00022801"/>
    </source>
</evidence>
<dbReference type="PANTHER" id="PTHR11080">
    <property type="entry name" value="PYRAZINAMIDASE/NICOTINAMIDASE"/>
    <property type="match status" value="1"/>
</dbReference>
<proteinExistence type="inferred from homology"/>
<dbReference type="Proteomes" id="UP000076976">
    <property type="component" value="Unassembled WGS sequence"/>
</dbReference>
<dbReference type="EMBL" id="LQZG01000002">
    <property type="protein sequence ID" value="OAB87863.1"/>
    <property type="molecule type" value="Genomic_DNA"/>
</dbReference>